<name>A0ACC1IB98_9FUNG</name>
<evidence type="ECO:0000313" key="1">
    <source>
        <dbReference type="EMBL" id="KAJ1892065.1"/>
    </source>
</evidence>
<keyword evidence="2" id="KW-1185">Reference proteome</keyword>
<comment type="caution">
    <text evidence="1">The sequence shown here is derived from an EMBL/GenBank/DDBJ whole genome shotgun (WGS) entry which is preliminary data.</text>
</comment>
<evidence type="ECO:0000313" key="2">
    <source>
        <dbReference type="Proteomes" id="UP001150581"/>
    </source>
</evidence>
<reference evidence="1" key="1">
    <citation type="submission" date="2022-07" db="EMBL/GenBank/DDBJ databases">
        <title>Phylogenomic reconstructions and comparative analyses of Kickxellomycotina fungi.</title>
        <authorList>
            <person name="Reynolds N.K."/>
            <person name="Stajich J.E."/>
            <person name="Barry K."/>
            <person name="Grigoriev I.V."/>
            <person name="Crous P."/>
            <person name="Smith M.E."/>
        </authorList>
    </citation>
    <scope>NUCLEOTIDE SEQUENCE</scope>
    <source>
        <strain evidence="1">Benny 63K</strain>
    </source>
</reference>
<gene>
    <name evidence="1" type="ORF">LPJ66_006569</name>
</gene>
<dbReference type="EMBL" id="JANBPG010001056">
    <property type="protein sequence ID" value="KAJ1892065.1"/>
    <property type="molecule type" value="Genomic_DNA"/>
</dbReference>
<proteinExistence type="predicted"/>
<protein>
    <submittedName>
        <fullName evidence="1">Uncharacterized protein</fullName>
    </submittedName>
</protein>
<sequence length="354" mass="37729">MEPSNSGINTRIILREYASKGVNSTSCFIIDKSQPVHSVDSLSEGQVLVKTFALSVDPHLRIYISAPEGSPGFNSSSEQYPLGEPMASIGVGTVIASRSVLFKTGDHVRSVTMPWQSFSVVTDYSLIKLPQKEDVPLLSYLGVLGMPAFTAYLGIVTIGKAKARETVLVSAASGAVGQIVVQLAKIHGLHVIGLAGSDEKTAFVKSIGADAVINYKACDNLDAAIKQAIPQGIDIYFDSVGGSILDAAILNLNAYARVILCGSMSSFGADKSLTKGVKNLDALITKEVTMKGMLYSLHSGTQDEIEFFQEMSQLVEQGKITFKVDERSGLESAPQALVDLYAGKNFGKVVVKVE</sequence>
<accession>A0ACC1IB98</accession>
<organism evidence="1 2">
    <name type="scientific">Kickxella alabastrina</name>
    <dbReference type="NCBI Taxonomy" id="61397"/>
    <lineage>
        <taxon>Eukaryota</taxon>
        <taxon>Fungi</taxon>
        <taxon>Fungi incertae sedis</taxon>
        <taxon>Zoopagomycota</taxon>
        <taxon>Kickxellomycotina</taxon>
        <taxon>Kickxellomycetes</taxon>
        <taxon>Kickxellales</taxon>
        <taxon>Kickxellaceae</taxon>
        <taxon>Kickxella</taxon>
    </lineage>
</organism>
<dbReference type="Proteomes" id="UP001150581">
    <property type="component" value="Unassembled WGS sequence"/>
</dbReference>